<sequence length="506" mass="57314">MGFRSRANFNISLLAKQGWKLLIYPDSLVAQVLKAKYFPRTDFLNSSLGNNSSYIWKSIWASKGVLRDGVCWKVGNGVSISAINDSWIPSLCYPRLVSQVTNLRDCKVAELIDETNRVWKREVIDSTFPAEIAAGILCIPLARETHEDILAWKGESSGEFTVRSAYKLLQEKENDPSAYALQTDYRKFYKQLWGLNLPAKQKITVWRIVWNYLPTGANLYNRRITSCSTCSGCGHAVETSNHLFRECSVATKIWEELSFSDFLEEQELQFSQWITWVFDQSSLCRRRTFCCALWAIWGERNKRVHEQSNRSGKEIAGFIRRFISDMEGLAESKSRRLIAGTKWKCPPRGVVKVNFDAAFDGHRSQSAVGIVARDSVGEVLLSSSEIHSNVSTAFAAEALACRTAVITSSYMKWKTVIIEGDALSILKKCKKKQIDRSLIGAVIHDIQKEVHKFVTISFDYIPRSGNGLADLIATETLKKGNELYLINRVPGYAERVKEMEQERAPD</sequence>
<dbReference type="InterPro" id="IPR026960">
    <property type="entry name" value="RVT-Znf"/>
</dbReference>
<protein>
    <recommendedName>
        <fullName evidence="5">Reverse transcriptase</fullName>
    </recommendedName>
</protein>
<dbReference type="InterPro" id="IPR052929">
    <property type="entry name" value="RNase_H-like_EbsB-rel"/>
</dbReference>
<evidence type="ECO:0000259" key="2">
    <source>
        <dbReference type="Pfam" id="PF13966"/>
    </source>
</evidence>
<dbReference type="Pfam" id="PF13966">
    <property type="entry name" value="zf-RVT"/>
    <property type="match status" value="1"/>
</dbReference>
<evidence type="ECO:0000313" key="4">
    <source>
        <dbReference type="Proteomes" id="UP000828251"/>
    </source>
</evidence>
<comment type="caution">
    <text evidence="3">The sequence shown here is derived from an EMBL/GenBank/DDBJ whole genome shotgun (WGS) entry which is preliminary data.</text>
</comment>
<dbReference type="PANTHER" id="PTHR47074">
    <property type="entry name" value="BNAC02G40300D PROTEIN"/>
    <property type="match status" value="1"/>
</dbReference>
<accession>A0A9D4A845</accession>
<dbReference type="OrthoDB" id="1001867at2759"/>
<dbReference type="PANTHER" id="PTHR47074:SF61">
    <property type="entry name" value="RNASE H TYPE-1 DOMAIN-CONTAINING PROTEIN"/>
    <property type="match status" value="1"/>
</dbReference>
<dbReference type="InterPro" id="IPR012337">
    <property type="entry name" value="RNaseH-like_sf"/>
</dbReference>
<dbReference type="InterPro" id="IPR002156">
    <property type="entry name" value="RNaseH_domain"/>
</dbReference>
<dbReference type="Proteomes" id="UP000828251">
    <property type="component" value="Unassembled WGS sequence"/>
</dbReference>
<feature type="domain" description="Reverse transcriptase zinc-binding" evidence="2">
    <location>
        <begin position="160"/>
        <end position="254"/>
    </location>
</feature>
<name>A0A9D4A845_9ROSI</name>
<feature type="domain" description="RNase H type-1" evidence="1">
    <location>
        <begin position="354"/>
        <end position="475"/>
    </location>
</feature>
<dbReference type="CDD" id="cd06222">
    <property type="entry name" value="RNase_H_like"/>
    <property type="match status" value="1"/>
</dbReference>
<evidence type="ECO:0000259" key="1">
    <source>
        <dbReference type="Pfam" id="PF13456"/>
    </source>
</evidence>
<dbReference type="InterPro" id="IPR044730">
    <property type="entry name" value="RNase_H-like_dom_plant"/>
</dbReference>
<dbReference type="GO" id="GO:0003676">
    <property type="term" value="F:nucleic acid binding"/>
    <property type="evidence" value="ECO:0007669"/>
    <property type="project" value="InterPro"/>
</dbReference>
<organism evidence="3 4">
    <name type="scientific">Gossypium stocksii</name>
    <dbReference type="NCBI Taxonomy" id="47602"/>
    <lineage>
        <taxon>Eukaryota</taxon>
        <taxon>Viridiplantae</taxon>
        <taxon>Streptophyta</taxon>
        <taxon>Embryophyta</taxon>
        <taxon>Tracheophyta</taxon>
        <taxon>Spermatophyta</taxon>
        <taxon>Magnoliopsida</taxon>
        <taxon>eudicotyledons</taxon>
        <taxon>Gunneridae</taxon>
        <taxon>Pentapetalae</taxon>
        <taxon>rosids</taxon>
        <taxon>malvids</taxon>
        <taxon>Malvales</taxon>
        <taxon>Malvaceae</taxon>
        <taxon>Malvoideae</taxon>
        <taxon>Gossypium</taxon>
    </lineage>
</organism>
<keyword evidence="4" id="KW-1185">Reference proteome</keyword>
<dbReference type="Pfam" id="PF13456">
    <property type="entry name" value="RVT_3"/>
    <property type="match status" value="1"/>
</dbReference>
<evidence type="ECO:0000313" key="3">
    <source>
        <dbReference type="EMBL" id="KAH1096770.1"/>
    </source>
</evidence>
<dbReference type="AlphaFoldDB" id="A0A9D4A845"/>
<dbReference type="InterPro" id="IPR036397">
    <property type="entry name" value="RNaseH_sf"/>
</dbReference>
<gene>
    <name evidence="3" type="ORF">J1N35_013691</name>
</gene>
<reference evidence="3 4" key="1">
    <citation type="journal article" date="2021" name="Plant Biotechnol. J.">
        <title>Multi-omics assisted identification of the key and species-specific regulatory components of drought-tolerant mechanisms in Gossypium stocksii.</title>
        <authorList>
            <person name="Yu D."/>
            <person name="Ke L."/>
            <person name="Zhang D."/>
            <person name="Wu Y."/>
            <person name="Sun Y."/>
            <person name="Mei J."/>
            <person name="Sun J."/>
            <person name="Sun Y."/>
        </authorList>
    </citation>
    <scope>NUCLEOTIDE SEQUENCE [LARGE SCALE GENOMIC DNA]</scope>
    <source>
        <strain evidence="4">cv. E1</strain>
        <tissue evidence="3">Leaf</tissue>
    </source>
</reference>
<dbReference type="SUPFAM" id="SSF53098">
    <property type="entry name" value="Ribonuclease H-like"/>
    <property type="match status" value="1"/>
</dbReference>
<dbReference type="EMBL" id="JAIQCV010000005">
    <property type="protein sequence ID" value="KAH1096770.1"/>
    <property type="molecule type" value="Genomic_DNA"/>
</dbReference>
<dbReference type="Gene3D" id="3.30.420.10">
    <property type="entry name" value="Ribonuclease H-like superfamily/Ribonuclease H"/>
    <property type="match status" value="1"/>
</dbReference>
<evidence type="ECO:0008006" key="5">
    <source>
        <dbReference type="Google" id="ProtNLM"/>
    </source>
</evidence>
<proteinExistence type="predicted"/>
<dbReference type="GO" id="GO:0004523">
    <property type="term" value="F:RNA-DNA hybrid ribonuclease activity"/>
    <property type="evidence" value="ECO:0007669"/>
    <property type="project" value="InterPro"/>
</dbReference>